<dbReference type="PANTHER" id="PTHR34220:SF7">
    <property type="entry name" value="SENSOR HISTIDINE KINASE YPDA"/>
    <property type="match status" value="1"/>
</dbReference>
<dbReference type="AlphaFoldDB" id="A0A1K1LT52"/>
<dbReference type="Gene3D" id="1.25.40.10">
    <property type="entry name" value="Tetratricopeptide repeat domain"/>
    <property type="match status" value="2"/>
</dbReference>
<dbReference type="InterPro" id="IPR011990">
    <property type="entry name" value="TPR-like_helical_dom_sf"/>
</dbReference>
<evidence type="ECO:0000313" key="3">
    <source>
        <dbReference type="EMBL" id="SFW14043.1"/>
    </source>
</evidence>
<dbReference type="OrthoDB" id="6190788at2"/>
<dbReference type="SUPFAM" id="SSF55874">
    <property type="entry name" value="ATPase domain of HSP90 chaperone/DNA topoisomerase II/histidine kinase"/>
    <property type="match status" value="1"/>
</dbReference>
<accession>A0A1K1LT52</accession>
<dbReference type="STRING" id="76595.SAMN05660313_00050"/>
<proteinExistence type="predicted"/>
<evidence type="ECO:0000259" key="2">
    <source>
        <dbReference type="Pfam" id="PF06580"/>
    </source>
</evidence>
<evidence type="ECO:0000313" key="4">
    <source>
        <dbReference type="Proteomes" id="UP000183257"/>
    </source>
</evidence>
<dbReference type="InterPro" id="IPR050640">
    <property type="entry name" value="Bact_2-comp_sensor_kinase"/>
</dbReference>
<keyword evidence="1" id="KW-0472">Membrane</keyword>
<dbReference type="PANTHER" id="PTHR34220">
    <property type="entry name" value="SENSOR HISTIDINE KINASE YPDA"/>
    <property type="match status" value="1"/>
</dbReference>
<dbReference type="Proteomes" id="UP000183257">
    <property type="component" value="Unassembled WGS sequence"/>
</dbReference>
<gene>
    <name evidence="3" type="ORF">SAMN05660313_00050</name>
</gene>
<sequence length="567" mass="66219">MKQLKTIILFFLCVVIYQPIKAQQTLEELFNSREYYVVIDTLSKKKETQKLSLDELFYLTKSYGRTRQYSNGLVFSNKMTKEAMRLKDTTNLVRAFNLMAENLIDLNEIQKGIEYCEKVAPIFREKDSIAYQSLCFKWGMLYYHNDDFKKAHKIYNNITYPKYRKLSLFTNNYALTLMGLEKWDEAIVYLKKTLKQSDDRNHNVHYSNIGLAYIRKGSWKNAKMYLDSAAMSLTESSTLYNKKSLYEHYFDLYRSQNKLIEASGYLDYIEDTNEEIFRQKISEKIHALESSDKQLKVANRRETTLIKQVKVIDNRLEIAEKQKIWGAFLLLLLTVALLSALFVFKYRNIKTAHEHIQTEQRLLRSQMTPHFIFNSLSVLQGMILNKEDKKAIIYLSKFSKLLRLILENSREKLVPLKQELKALQNYIDLQNMRGQNGFNYSLIVDEKLNNINVLVPPMLMQPFVENAIEHGFKNNMENAEISLKISLEDNKLVCLIKDNGLGINATKQNTNSKKKSLSTQITAERLKIISKELKVETGVIIEDRSIYKEQGTLVTLTLPYKIEPEDA</sequence>
<dbReference type="SUPFAM" id="SSF48452">
    <property type="entry name" value="TPR-like"/>
    <property type="match status" value="1"/>
</dbReference>
<dbReference type="Gene3D" id="3.30.565.10">
    <property type="entry name" value="Histidine kinase-like ATPase, C-terminal domain"/>
    <property type="match status" value="1"/>
</dbReference>
<feature type="transmembrane region" description="Helical" evidence="1">
    <location>
        <begin position="324"/>
        <end position="344"/>
    </location>
</feature>
<evidence type="ECO:0000256" key="1">
    <source>
        <dbReference type="SAM" id="Phobius"/>
    </source>
</evidence>
<protein>
    <submittedName>
        <fullName evidence="3">TPR repeat-containing protein</fullName>
    </submittedName>
</protein>
<organism evidence="3 4">
    <name type="scientific">Cellulophaga fucicola</name>
    <dbReference type="NCBI Taxonomy" id="76595"/>
    <lineage>
        <taxon>Bacteria</taxon>
        <taxon>Pseudomonadati</taxon>
        <taxon>Bacteroidota</taxon>
        <taxon>Flavobacteriia</taxon>
        <taxon>Flavobacteriales</taxon>
        <taxon>Flavobacteriaceae</taxon>
        <taxon>Cellulophaga</taxon>
    </lineage>
</organism>
<keyword evidence="1" id="KW-1133">Transmembrane helix</keyword>
<feature type="domain" description="Signal transduction histidine kinase internal region" evidence="2">
    <location>
        <begin position="359"/>
        <end position="435"/>
    </location>
</feature>
<dbReference type="Pfam" id="PF06580">
    <property type="entry name" value="His_kinase"/>
    <property type="match status" value="1"/>
</dbReference>
<name>A0A1K1LT52_9FLAO</name>
<dbReference type="EMBL" id="FPIY01000001">
    <property type="protein sequence ID" value="SFW14043.1"/>
    <property type="molecule type" value="Genomic_DNA"/>
</dbReference>
<dbReference type="GO" id="GO:0016020">
    <property type="term" value="C:membrane"/>
    <property type="evidence" value="ECO:0007669"/>
    <property type="project" value="InterPro"/>
</dbReference>
<keyword evidence="1" id="KW-0812">Transmembrane</keyword>
<reference evidence="4" key="1">
    <citation type="submission" date="2016-11" db="EMBL/GenBank/DDBJ databases">
        <authorList>
            <person name="Varghese N."/>
            <person name="Submissions S."/>
        </authorList>
    </citation>
    <scope>NUCLEOTIDE SEQUENCE [LARGE SCALE GENOMIC DNA]</scope>
    <source>
        <strain evidence="4">DSM 24786</strain>
    </source>
</reference>
<dbReference type="GO" id="GO:0000155">
    <property type="term" value="F:phosphorelay sensor kinase activity"/>
    <property type="evidence" value="ECO:0007669"/>
    <property type="project" value="InterPro"/>
</dbReference>
<dbReference type="InterPro" id="IPR010559">
    <property type="entry name" value="Sig_transdc_His_kin_internal"/>
</dbReference>
<keyword evidence="4" id="KW-1185">Reference proteome</keyword>
<dbReference type="RefSeq" id="WP_072301764.1">
    <property type="nucleotide sequence ID" value="NZ_FPIY01000001.1"/>
</dbReference>
<dbReference type="InterPro" id="IPR036890">
    <property type="entry name" value="HATPase_C_sf"/>
</dbReference>